<dbReference type="Pfam" id="PF25876">
    <property type="entry name" value="HH_MFP_RND"/>
    <property type="match status" value="1"/>
</dbReference>
<dbReference type="Gene3D" id="2.40.50.100">
    <property type="match status" value="1"/>
</dbReference>
<keyword evidence="3" id="KW-0813">Transport</keyword>
<sequence>MDPIMTFPFLRMALAAALAVSFLTACSDDEAAAPKPVPRVRVEAVEAKPSRTEISLTGSIAARTETNLSFRTSGRIIERLVDVGDAVRKGQLLAQMDDEVQQADLDSARATLSAANADLSHATAAFARQQTLLRANSTAQTTYDLAEENLKVARASLKSAESALSNAEETLSYTKLTADADGIVTARNADVGETVQAAQAVFSVAVDGPRDAVFDIYESLLGSGEPPEVTVSLASDPSVVARGPVREIAPTVDRQTGTVRVKVGLDQPPAAMTLASVVRGTVSLFGPPAFTLPPTALAASGGKPALWIFDPANTTVSLRPVTLAEYQTGAMIIATGLKAGDQVVVDGTKLLRQGQTVMLSEGNTP</sequence>
<proteinExistence type="inferred from homology"/>
<dbReference type="InterPro" id="IPR058625">
    <property type="entry name" value="MdtA-like_BSH"/>
</dbReference>
<dbReference type="Pfam" id="PF25917">
    <property type="entry name" value="BSH_RND"/>
    <property type="match status" value="1"/>
</dbReference>
<evidence type="ECO:0000256" key="5">
    <source>
        <dbReference type="SAM" id="SignalP"/>
    </source>
</evidence>
<dbReference type="Gene3D" id="1.10.287.470">
    <property type="entry name" value="Helix hairpin bin"/>
    <property type="match status" value="1"/>
</dbReference>
<dbReference type="Pfam" id="PF25967">
    <property type="entry name" value="RND-MFP_C"/>
    <property type="match status" value="1"/>
</dbReference>
<dbReference type="Proteomes" id="UP001139089">
    <property type="component" value="Unassembled WGS sequence"/>
</dbReference>
<feature type="domain" description="Multidrug resistance protein MdtA-like C-terminal permuted SH3" evidence="8">
    <location>
        <begin position="300"/>
        <end position="348"/>
    </location>
</feature>
<comment type="subcellular location">
    <subcellularLocation>
        <location evidence="1">Cell envelope</location>
    </subcellularLocation>
</comment>
<keyword evidence="4" id="KW-0175">Coiled coil</keyword>
<organism evidence="9 10">
    <name type="scientific">Rhizobium quercicola</name>
    <dbReference type="NCBI Taxonomy" id="2901226"/>
    <lineage>
        <taxon>Bacteria</taxon>
        <taxon>Pseudomonadati</taxon>
        <taxon>Pseudomonadota</taxon>
        <taxon>Alphaproteobacteria</taxon>
        <taxon>Hyphomicrobiales</taxon>
        <taxon>Rhizobiaceae</taxon>
        <taxon>Rhizobium/Agrobacterium group</taxon>
        <taxon>Rhizobium</taxon>
    </lineage>
</organism>
<evidence type="ECO:0000259" key="7">
    <source>
        <dbReference type="Pfam" id="PF25917"/>
    </source>
</evidence>
<reference evidence="9" key="1">
    <citation type="submission" date="2021-12" db="EMBL/GenBank/DDBJ databases">
        <authorList>
            <person name="Li Y."/>
        </authorList>
    </citation>
    <scope>NUCLEOTIDE SEQUENCE</scope>
    <source>
        <strain evidence="9">DKSPLA3</strain>
    </source>
</reference>
<keyword evidence="5" id="KW-0732">Signal</keyword>
<dbReference type="InterPro" id="IPR058624">
    <property type="entry name" value="MdtA-like_HH"/>
</dbReference>
<protein>
    <submittedName>
        <fullName evidence="9">Efflux RND transporter periplasmic adaptor subunit</fullName>
    </submittedName>
</protein>
<feature type="coiled-coil region" evidence="4">
    <location>
        <begin position="143"/>
        <end position="170"/>
    </location>
</feature>
<feature type="chain" id="PRO_5040779936" evidence="5">
    <location>
        <begin position="28"/>
        <end position="365"/>
    </location>
</feature>
<feature type="signal peptide" evidence="5">
    <location>
        <begin position="1"/>
        <end position="27"/>
    </location>
</feature>
<feature type="domain" description="Multidrug resistance protein MdtA-like barrel-sandwich hybrid" evidence="7">
    <location>
        <begin position="71"/>
        <end position="205"/>
    </location>
</feature>
<dbReference type="GO" id="GO:0015562">
    <property type="term" value="F:efflux transmembrane transporter activity"/>
    <property type="evidence" value="ECO:0007669"/>
    <property type="project" value="TreeGrafter"/>
</dbReference>
<dbReference type="NCBIfam" id="TIGR01730">
    <property type="entry name" value="RND_mfp"/>
    <property type="match status" value="1"/>
</dbReference>
<evidence type="ECO:0000259" key="8">
    <source>
        <dbReference type="Pfam" id="PF25967"/>
    </source>
</evidence>
<evidence type="ECO:0000313" key="9">
    <source>
        <dbReference type="EMBL" id="MCD7110862.1"/>
    </source>
</evidence>
<dbReference type="PANTHER" id="PTHR30469">
    <property type="entry name" value="MULTIDRUG RESISTANCE PROTEIN MDTA"/>
    <property type="match status" value="1"/>
</dbReference>
<evidence type="ECO:0000256" key="2">
    <source>
        <dbReference type="ARBA" id="ARBA00009477"/>
    </source>
</evidence>
<name>A0A9X1T1S7_9HYPH</name>
<dbReference type="Gene3D" id="2.40.30.170">
    <property type="match status" value="1"/>
</dbReference>
<dbReference type="Gene3D" id="2.40.420.20">
    <property type="match status" value="1"/>
</dbReference>
<dbReference type="GO" id="GO:1990281">
    <property type="term" value="C:efflux pump complex"/>
    <property type="evidence" value="ECO:0007669"/>
    <property type="project" value="TreeGrafter"/>
</dbReference>
<evidence type="ECO:0000256" key="1">
    <source>
        <dbReference type="ARBA" id="ARBA00004196"/>
    </source>
</evidence>
<dbReference type="SUPFAM" id="SSF111369">
    <property type="entry name" value="HlyD-like secretion proteins"/>
    <property type="match status" value="1"/>
</dbReference>
<evidence type="ECO:0000256" key="4">
    <source>
        <dbReference type="SAM" id="Coils"/>
    </source>
</evidence>
<gene>
    <name evidence="9" type="ORF">LRX75_17660</name>
</gene>
<keyword evidence="10" id="KW-1185">Reference proteome</keyword>
<dbReference type="InterPro" id="IPR058627">
    <property type="entry name" value="MdtA-like_C"/>
</dbReference>
<feature type="domain" description="Multidrug resistance protein MdtA-like alpha-helical hairpin" evidence="6">
    <location>
        <begin position="105"/>
        <end position="174"/>
    </location>
</feature>
<dbReference type="PANTHER" id="PTHR30469:SF38">
    <property type="entry name" value="HLYD FAMILY SECRETION PROTEIN"/>
    <property type="match status" value="1"/>
</dbReference>
<comment type="caution">
    <text evidence="9">The sequence shown here is derived from an EMBL/GenBank/DDBJ whole genome shotgun (WGS) entry which is preliminary data.</text>
</comment>
<dbReference type="InterPro" id="IPR006143">
    <property type="entry name" value="RND_pump_MFP"/>
</dbReference>
<evidence type="ECO:0000313" key="10">
    <source>
        <dbReference type="Proteomes" id="UP001139089"/>
    </source>
</evidence>
<evidence type="ECO:0000259" key="6">
    <source>
        <dbReference type="Pfam" id="PF25876"/>
    </source>
</evidence>
<dbReference type="RefSeq" id="WP_231815989.1">
    <property type="nucleotide sequence ID" value="NZ_JAJOZR010000011.1"/>
</dbReference>
<evidence type="ECO:0000256" key="3">
    <source>
        <dbReference type="ARBA" id="ARBA00022448"/>
    </source>
</evidence>
<dbReference type="EMBL" id="JAJOZR010000011">
    <property type="protein sequence ID" value="MCD7110862.1"/>
    <property type="molecule type" value="Genomic_DNA"/>
</dbReference>
<accession>A0A9X1T1S7</accession>
<comment type="similarity">
    <text evidence="2">Belongs to the membrane fusion protein (MFP) (TC 8.A.1) family.</text>
</comment>
<dbReference type="AlphaFoldDB" id="A0A9X1T1S7"/>